<dbReference type="HOGENOM" id="CLU_2708748_0_0_1"/>
<accession>J3LCN9</accession>
<reference evidence="1" key="1">
    <citation type="submission" date="2013-04" db="UniProtKB">
        <authorList>
            <consortium name="EnsemblPlants"/>
        </authorList>
    </citation>
    <scope>IDENTIFICATION</scope>
</reference>
<dbReference type="Proteomes" id="UP000006038">
    <property type="component" value="Unassembled WGS sequence"/>
</dbReference>
<protein>
    <submittedName>
        <fullName evidence="1">Uncharacterized protein</fullName>
    </submittedName>
</protein>
<sequence length="73" mass="7902">MFIINVNGRSLSMEQSVFEAHMESARLGNHISVAISTSSQGLGTSTTGLNEESGVTEDTAKSTFWFQISHIQP</sequence>
<organism evidence="1">
    <name type="scientific">Oryza brachyantha</name>
    <name type="common">malo sina</name>
    <dbReference type="NCBI Taxonomy" id="4533"/>
    <lineage>
        <taxon>Eukaryota</taxon>
        <taxon>Viridiplantae</taxon>
        <taxon>Streptophyta</taxon>
        <taxon>Embryophyta</taxon>
        <taxon>Tracheophyta</taxon>
        <taxon>Spermatophyta</taxon>
        <taxon>Magnoliopsida</taxon>
        <taxon>Liliopsida</taxon>
        <taxon>Poales</taxon>
        <taxon>Poaceae</taxon>
        <taxon>BOP clade</taxon>
        <taxon>Oryzoideae</taxon>
        <taxon>Oryzeae</taxon>
        <taxon>Oryzinae</taxon>
        <taxon>Oryza</taxon>
    </lineage>
</organism>
<evidence type="ECO:0000313" key="1">
    <source>
        <dbReference type="EnsemblPlants" id="OB02G24060.1"/>
    </source>
</evidence>
<dbReference type="STRING" id="4533.J3LCN9"/>
<name>J3LCN9_ORYBR</name>
<keyword evidence="2" id="KW-1185">Reference proteome</keyword>
<dbReference type="EnsemblPlants" id="OB02G24060.1">
    <property type="protein sequence ID" value="OB02G24060.1"/>
    <property type="gene ID" value="OB02G24060"/>
</dbReference>
<dbReference type="AlphaFoldDB" id="J3LCN9"/>
<dbReference type="Gramene" id="OB02G24060.1">
    <property type="protein sequence ID" value="OB02G24060.1"/>
    <property type="gene ID" value="OB02G24060"/>
</dbReference>
<evidence type="ECO:0000313" key="2">
    <source>
        <dbReference type="Proteomes" id="UP000006038"/>
    </source>
</evidence>
<proteinExistence type="predicted"/>